<comment type="caution">
    <text evidence="1">The sequence shown here is derived from an EMBL/GenBank/DDBJ whole genome shotgun (WGS) entry which is preliminary data.</text>
</comment>
<keyword evidence="2" id="KW-1185">Reference proteome</keyword>
<sequence>MQHNRLMHRCALASAANGFSTDATRQTVASRGCSRADA</sequence>
<dbReference type="PATRIC" id="fig|595434.4.peg.5688"/>
<proteinExistence type="predicted"/>
<name>A0A0J1B4M7_RHOIS</name>
<dbReference type="AlphaFoldDB" id="A0A0J1B4M7"/>
<protein>
    <submittedName>
        <fullName evidence="1">Uncharacterized protein</fullName>
    </submittedName>
</protein>
<dbReference type="Proteomes" id="UP000036367">
    <property type="component" value="Unassembled WGS sequence"/>
</dbReference>
<dbReference type="EMBL" id="LECT01000048">
    <property type="protein sequence ID" value="KLU01805.1"/>
    <property type="molecule type" value="Genomic_DNA"/>
</dbReference>
<reference evidence="1" key="1">
    <citation type="submission" date="2015-05" db="EMBL/GenBank/DDBJ databases">
        <title>Permanent draft genome of Rhodopirellula islandicus K833.</title>
        <authorList>
            <person name="Kizina J."/>
            <person name="Richter M."/>
            <person name="Glockner F.O."/>
            <person name="Harder J."/>
        </authorList>
    </citation>
    <scope>NUCLEOTIDE SEQUENCE [LARGE SCALE GENOMIC DNA]</scope>
    <source>
        <strain evidence="1">K833</strain>
    </source>
</reference>
<evidence type="ECO:0000313" key="1">
    <source>
        <dbReference type="EMBL" id="KLU01805.1"/>
    </source>
</evidence>
<evidence type="ECO:0000313" key="2">
    <source>
        <dbReference type="Proteomes" id="UP000036367"/>
    </source>
</evidence>
<accession>A0A0J1B4M7</accession>
<gene>
    <name evidence="1" type="ORF">RISK_005989</name>
</gene>
<organism evidence="1 2">
    <name type="scientific">Rhodopirellula islandica</name>
    <dbReference type="NCBI Taxonomy" id="595434"/>
    <lineage>
        <taxon>Bacteria</taxon>
        <taxon>Pseudomonadati</taxon>
        <taxon>Planctomycetota</taxon>
        <taxon>Planctomycetia</taxon>
        <taxon>Pirellulales</taxon>
        <taxon>Pirellulaceae</taxon>
        <taxon>Rhodopirellula</taxon>
    </lineage>
</organism>